<keyword evidence="3" id="KW-0378">Hydrolase</keyword>
<dbReference type="EMBL" id="SISK01000004">
    <property type="protein sequence ID" value="TBN41061.1"/>
    <property type="molecule type" value="Genomic_DNA"/>
</dbReference>
<gene>
    <name evidence="3" type="ORF">EYE42_06635</name>
</gene>
<evidence type="ECO:0000313" key="3">
    <source>
        <dbReference type="EMBL" id="TBN41061.1"/>
    </source>
</evidence>
<name>A0A4Q9G2L6_9RHOB</name>
<dbReference type="InterPro" id="IPR029058">
    <property type="entry name" value="AB_hydrolase_fold"/>
</dbReference>
<evidence type="ECO:0000259" key="2">
    <source>
        <dbReference type="Pfam" id="PF12146"/>
    </source>
</evidence>
<dbReference type="GO" id="GO:0016787">
    <property type="term" value="F:hydrolase activity"/>
    <property type="evidence" value="ECO:0007669"/>
    <property type="project" value="UniProtKB-KW"/>
</dbReference>
<evidence type="ECO:0000256" key="1">
    <source>
        <dbReference type="SAM" id="Phobius"/>
    </source>
</evidence>
<keyword evidence="1" id="KW-1133">Transmembrane helix</keyword>
<keyword evidence="1" id="KW-0812">Transmembrane</keyword>
<evidence type="ECO:0000313" key="4">
    <source>
        <dbReference type="Proteomes" id="UP000293520"/>
    </source>
</evidence>
<dbReference type="SUPFAM" id="SSF53474">
    <property type="entry name" value="alpha/beta-Hydrolases"/>
    <property type="match status" value="1"/>
</dbReference>
<dbReference type="Pfam" id="PF12146">
    <property type="entry name" value="Hydrolase_4"/>
    <property type="match status" value="1"/>
</dbReference>
<dbReference type="Proteomes" id="UP000293520">
    <property type="component" value="Unassembled WGS sequence"/>
</dbReference>
<keyword evidence="4" id="KW-1185">Reference proteome</keyword>
<accession>A0A4Q9G2L6</accession>
<feature type="domain" description="Serine aminopeptidase S33" evidence="2">
    <location>
        <begin position="69"/>
        <end position="284"/>
    </location>
</feature>
<dbReference type="Gene3D" id="3.40.50.1820">
    <property type="entry name" value="alpha/beta hydrolase"/>
    <property type="match status" value="1"/>
</dbReference>
<organism evidence="3 4">
    <name type="scientific">Paracoccus subflavus</name>
    <dbReference type="NCBI Taxonomy" id="2528244"/>
    <lineage>
        <taxon>Bacteria</taxon>
        <taxon>Pseudomonadati</taxon>
        <taxon>Pseudomonadota</taxon>
        <taxon>Alphaproteobacteria</taxon>
        <taxon>Rhodobacterales</taxon>
        <taxon>Paracoccaceae</taxon>
        <taxon>Paracoccus</taxon>
    </lineage>
</organism>
<sequence>MSWPRLLPGVVVGVVLALFWVWGPRDRLRGDSAVDLRVDPQAWLAAREAGIRPAVASYLQWAGPPGQKTDIAILYVHGFSASPAELRPLPEELARRLGANLLAVRLTGHGRNGDALAAARADDWWRDLIEGLTLARGMGQRVVVLGMSTGATLTALAARDPHLGAMMDGVILVSPNFALKARGAWMLDLPGLRTILRLAGDPPRCFAVRNDRHRDGWTSCYPMSATLPVGALLRQARRGDYSQARMPALFVWSDADRIVDHRISARIASEWGNAPTILRIIPGAGDDPDAHVLAGDALSPSMTPMLTKAIADWIANLP</sequence>
<feature type="transmembrane region" description="Helical" evidence="1">
    <location>
        <begin position="6"/>
        <end position="23"/>
    </location>
</feature>
<dbReference type="AlphaFoldDB" id="A0A4Q9G2L6"/>
<reference evidence="3 4" key="1">
    <citation type="submission" date="2019-02" db="EMBL/GenBank/DDBJ databases">
        <title>Paracoccus subflavus sp. nov., isolated from marine sediment of the Pacific Ocean.</title>
        <authorList>
            <person name="Zhang G."/>
        </authorList>
    </citation>
    <scope>NUCLEOTIDE SEQUENCE [LARGE SCALE GENOMIC DNA]</scope>
    <source>
        <strain evidence="3 4">GY0581</strain>
    </source>
</reference>
<dbReference type="RefSeq" id="WP_130990542.1">
    <property type="nucleotide sequence ID" value="NZ_SISK01000004.1"/>
</dbReference>
<keyword evidence="1" id="KW-0472">Membrane</keyword>
<comment type="caution">
    <text evidence="3">The sequence shown here is derived from an EMBL/GenBank/DDBJ whole genome shotgun (WGS) entry which is preliminary data.</text>
</comment>
<dbReference type="OrthoDB" id="5416147at2"/>
<dbReference type="PANTHER" id="PTHR46438">
    <property type="entry name" value="ALPHA/BETA-HYDROLASES SUPERFAMILY PROTEIN"/>
    <property type="match status" value="1"/>
</dbReference>
<dbReference type="InterPro" id="IPR022742">
    <property type="entry name" value="Hydrolase_4"/>
</dbReference>
<proteinExistence type="predicted"/>
<protein>
    <submittedName>
        <fullName evidence="3">Alpha/beta fold hydrolase</fullName>
    </submittedName>
</protein>